<comment type="catalytic activity">
    <reaction evidence="1 16">
        <text>(R)-pantothenate + ATP = (R)-4'-phosphopantothenate + ADP + H(+)</text>
        <dbReference type="Rhea" id="RHEA:16373"/>
        <dbReference type="ChEBI" id="CHEBI:10986"/>
        <dbReference type="ChEBI" id="CHEBI:15378"/>
        <dbReference type="ChEBI" id="CHEBI:29032"/>
        <dbReference type="ChEBI" id="CHEBI:30616"/>
        <dbReference type="ChEBI" id="CHEBI:456216"/>
        <dbReference type="EC" id="2.7.1.33"/>
    </reaction>
</comment>
<dbReference type="GO" id="GO:0015937">
    <property type="term" value="P:coenzyme A biosynthetic process"/>
    <property type="evidence" value="ECO:0007669"/>
    <property type="project" value="UniProtKB-UniRule"/>
</dbReference>
<name>A0A926EDA4_9FIRM</name>
<dbReference type="GO" id="GO:0046872">
    <property type="term" value="F:metal ion binding"/>
    <property type="evidence" value="ECO:0007669"/>
    <property type="project" value="UniProtKB-KW"/>
</dbReference>
<dbReference type="Pfam" id="PF03309">
    <property type="entry name" value="Pan_kinase"/>
    <property type="match status" value="1"/>
</dbReference>
<comment type="caution">
    <text evidence="16">Lacks conserved residue(s) required for the propagation of feature annotation.</text>
</comment>
<dbReference type="GO" id="GO:0005737">
    <property type="term" value="C:cytoplasm"/>
    <property type="evidence" value="ECO:0007669"/>
    <property type="project" value="UniProtKB-SubCell"/>
</dbReference>
<evidence type="ECO:0000256" key="11">
    <source>
        <dbReference type="ARBA" id="ARBA00022840"/>
    </source>
</evidence>
<feature type="binding site" evidence="16">
    <location>
        <begin position="6"/>
        <end position="13"/>
    </location>
    <ligand>
        <name>ATP</name>
        <dbReference type="ChEBI" id="CHEBI:30616"/>
    </ligand>
</feature>
<evidence type="ECO:0000256" key="9">
    <source>
        <dbReference type="ARBA" id="ARBA00022741"/>
    </source>
</evidence>
<evidence type="ECO:0000256" key="5">
    <source>
        <dbReference type="ARBA" id="ARBA00011738"/>
    </source>
</evidence>
<evidence type="ECO:0000256" key="15">
    <source>
        <dbReference type="ARBA" id="ARBA00040883"/>
    </source>
</evidence>
<comment type="subcellular location">
    <subcellularLocation>
        <location evidence="3 16">Cytoplasm</location>
    </subcellularLocation>
</comment>
<dbReference type="NCBIfam" id="TIGR00671">
    <property type="entry name" value="baf"/>
    <property type="match status" value="1"/>
</dbReference>
<comment type="subunit">
    <text evidence="5 16">Homodimer.</text>
</comment>
<evidence type="ECO:0000313" key="17">
    <source>
        <dbReference type="EMBL" id="MBC8570970.1"/>
    </source>
</evidence>
<proteinExistence type="inferred from homology"/>
<comment type="caution">
    <text evidence="17">The sequence shown here is derived from an EMBL/GenBank/DDBJ whole genome shotgun (WGS) entry which is preliminary data.</text>
</comment>
<dbReference type="HAMAP" id="MF_01274">
    <property type="entry name" value="Pantothen_kinase_3"/>
    <property type="match status" value="1"/>
</dbReference>
<dbReference type="InterPro" id="IPR004619">
    <property type="entry name" value="Type_III_PanK"/>
</dbReference>
<evidence type="ECO:0000256" key="3">
    <source>
        <dbReference type="ARBA" id="ARBA00004496"/>
    </source>
</evidence>
<dbReference type="SUPFAM" id="SSF53067">
    <property type="entry name" value="Actin-like ATPase domain"/>
    <property type="match status" value="2"/>
</dbReference>
<evidence type="ECO:0000256" key="7">
    <source>
        <dbReference type="ARBA" id="ARBA00022490"/>
    </source>
</evidence>
<evidence type="ECO:0000256" key="12">
    <source>
        <dbReference type="ARBA" id="ARBA00022958"/>
    </source>
</evidence>
<dbReference type="GO" id="GO:0004594">
    <property type="term" value="F:pantothenate kinase activity"/>
    <property type="evidence" value="ECO:0007669"/>
    <property type="project" value="UniProtKB-UniRule"/>
</dbReference>
<evidence type="ECO:0000256" key="4">
    <source>
        <dbReference type="ARBA" id="ARBA00005225"/>
    </source>
</evidence>
<evidence type="ECO:0000256" key="13">
    <source>
        <dbReference type="ARBA" id="ARBA00022993"/>
    </source>
</evidence>
<keyword evidence="10 16" id="KW-0418">Kinase</keyword>
<comment type="cofactor">
    <cofactor evidence="16">
        <name>NH4(+)</name>
        <dbReference type="ChEBI" id="CHEBI:28938"/>
    </cofactor>
    <cofactor evidence="16">
        <name>K(+)</name>
        <dbReference type="ChEBI" id="CHEBI:29103"/>
    </cofactor>
    <text evidence="16">A monovalent cation. Ammonium or potassium.</text>
</comment>
<evidence type="ECO:0000256" key="16">
    <source>
        <dbReference type="HAMAP-Rule" id="MF_01274"/>
    </source>
</evidence>
<keyword evidence="8 16" id="KW-0808">Transferase</keyword>
<evidence type="ECO:0000256" key="1">
    <source>
        <dbReference type="ARBA" id="ARBA00001206"/>
    </source>
</evidence>
<dbReference type="PANTHER" id="PTHR34265:SF1">
    <property type="entry name" value="TYPE III PANTOTHENATE KINASE"/>
    <property type="match status" value="1"/>
</dbReference>
<evidence type="ECO:0000256" key="2">
    <source>
        <dbReference type="ARBA" id="ARBA00001958"/>
    </source>
</evidence>
<gene>
    <name evidence="16" type="primary">coaX</name>
    <name evidence="17" type="ORF">H8709_09035</name>
</gene>
<feature type="binding site" evidence="16">
    <location>
        <begin position="107"/>
        <end position="110"/>
    </location>
    <ligand>
        <name>substrate</name>
    </ligand>
</feature>
<comment type="pathway">
    <text evidence="4 16">Cofactor biosynthesis; coenzyme A biosynthesis; CoA from (R)-pantothenate: step 1/5.</text>
</comment>
<reference evidence="17" key="1">
    <citation type="submission" date="2020-08" db="EMBL/GenBank/DDBJ databases">
        <title>Genome public.</title>
        <authorList>
            <person name="Liu C."/>
            <person name="Sun Q."/>
        </authorList>
    </citation>
    <scope>NUCLEOTIDE SEQUENCE</scope>
    <source>
        <strain evidence="17">NSJ-54</strain>
    </source>
</reference>
<dbReference type="CDD" id="cd24015">
    <property type="entry name" value="ASKHA_NBD_PanK-III"/>
    <property type="match status" value="1"/>
</dbReference>
<dbReference type="Proteomes" id="UP000660861">
    <property type="component" value="Unassembled WGS sequence"/>
</dbReference>
<evidence type="ECO:0000256" key="10">
    <source>
        <dbReference type="ARBA" id="ARBA00022777"/>
    </source>
</evidence>
<comment type="function">
    <text evidence="16">Catalyzes the phosphorylation of pantothenate (Pan), the first step in CoA biosynthesis.</text>
</comment>
<dbReference type="PANTHER" id="PTHR34265">
    <property type="entry name" value="TYPE III PANTOTHENATE KINASE"/>
    <property type="match status" value="1"/>
</dbReference>
<comment type="cofactor">
    <cofactor evidence="2">
        <name>K(+)</name>
        <dbReference type="ChEBI" id="CHEBI:29103"/>
    </cofactor>
</comment>
<dbReference type="AlphaFoldDB" id="A0A926EDA4"/>
<keyword evidence="16" id="KW-0479">Metal-binding</keyword>
<feature type="binding site" evidence="16">
    <location>
        <position position="132"/>
    </location>
    <ligand>
        <name>ATP</name>
        <dbReference type="ChEBI" id="CHEBI:30616"/>
    </ligand>
</feature>
<evidence type="ECO:0000256" key="8">
    <source>
        <dbReference type="ARBA" id="ARBA00022679"/>
    </source>
</evidence>
<keyword evidence="18" id="KW-1185">Reference proteome</keyword>
<keyword evidence="11 16" id="KW-0067">ATP-binding</keyword>
<accession>A0A926EDA4</accession>
<dbReference type="EMBL" id="JACRTC010000006">
    <property type="protein sequence ID" value="MBC8570970.1"/>
    <property type="molecule type" value="Genomic_DNA"/>
</dbReference>
<organism evidence="17 18">
    <name type="scientific">Zongyangia hominis</name>
    <dbReference type="NCBI Taxonomy" id="2763677"/>
    <lineage>
        <taxon>Bacteria</taxon>
        <taxon>Bacillati</taxon>
        <taxon>Bacillota</taxon>
        <taxon>Clostridia</taxon>
        <taxon>Eubacteriales</taxon>
        <taxon>Oscillospiraceae</taxon>
        <taxon>Zongyangia</taxon>
    </lineage>
</organism>
<evidence type="ECO:0000313" key="18">
    <source>
        <dbReference type="Proteomes" id="UP000660861"/>
    </source>
</evidence>
<keyword evidence="7 16" id="KW-0963">Cytoplasm</keyword>
<keyword evidence="12 16" id="KW-0630">Potassium</keyword>
<protein>
    <recommendedName>
        <fullName evidence="15 16">Type III pantothenate kinase</fullName>
        <ecNumber evidence="6 16">2.7.1.33</ecNumber>
    </recommendedName>
    <alternativeName>
        <fullName evidence="16">PanK-III</fullName>
    </alternativeName>
    <alternativeName>
        <fullName evidence="16">Pantothenic acid kinase</fullName>
    </alternativeName>
</protein>
<feature type="binding site" evidence="16">
    <location>
        <position position="129"/>
    </location>
    <ligand>
        <name>K(+)</name>
        <dbReference type="ChEBI" id="CHEBI:29103"/>
    </ligand>
</feature>
<dbReference type="InterPro" id="IPR043129">
    <property type="entry name" value="ATPase_NBD"/>
</dbReference>
<feature type="active site" description="Proton acceptor" evidence="16">
    <location>
        <position position="109"/>
    </location>
</feature>
<dbReference type="GO" id="GO:0005524">
    <property type="term" value="F:ATP binding"/>
    <property type="evidence" value="ECO:0007669"/>
    <property type="project" value="UniProtKB-UniRule"/>
</dbReference>
<dbReference type="RefSeq" id="WP_262398063.1">
    <property type="nucleotide sequence ID" value="NZ_JACRTC010000006.1"/>
</dbReference>
<sequence length="259" mass="27136">MILTLHVENTLISIGGYKEGRLGFAVRMKTDVGLTEDQYAAAMAQLIAPHGLTGGKGEGGIVSSVVPELTERLRSALSRFCTGKVYVVSPGLKTGLNIRSQNPAMFGSDIVCGCAAAVKRYPSPCVVADIGTAVSFSALDENGSLIGKALFPGPEIALQALSDKAALLPRVGLGEPGELIAAGTTDAMRSGLVYGYASMIDGMFRRFRARLGGSPTLVATGALAGLLVPHCEEDIQLDEHLVLDGLYQIYCKNAPPVRD</sequence>
<keyword evidence="9 16" id="KW-0547">Nucleotide-binding</keyword>
<dbReference type="EC" id="2.7.1.33" evidence="6 16"/>
<feature type="binding site" evidence="16">
    <location>
        <position position="184"/>
    </location>
    <ligand>
        <name>substrate</name>
    </ligand>
</feature>
<evidence type="ECO:0000256" key="14">
    <source>
        <dbReference type="ARBA" id="ARBA00038036"/>
    </source>
</evidence>
<dbReference type="Gene3D" id="3.30.420.40">
    <property type="match status" value="2"/>
</dbReference>
<keyword evidence="13 16" id="KW-0173">Coenzyme A biosynthesis</keyword>
<comment type="similarity">
    <text evidence="14 16">Belongs to the type III pantothenate kinase family.</text>
</comment>
<evidence type="ECO:0000256" key="6">
    <source>
        <dbReference type="ARBA" id="ARBA00012102"/>
    </source>
</evidence>